<accession>A0A165RZC9</accession>
<feature type="region of interest" description="Disordered" evidence="1">
    <location>
        <begin position="20"/>
        <end position="145"/>
    </location>
</feature>
<feature type="compositionally biased region" description="Basic and acidic residues" evidence="1">
    <location>
        <begin position="136"/>
        <end position="145"/>
    </location>
</feature>
<protein>
    <submittedName>
        <fullName evidence="2">Uncharacterized protein</fullName>
    </submittedName>
</protein>
<dbReference type="Proteomes" id="UP000076761">
    <property type="component" value="Unassembled WGS sequence"/>
</dbReference>
<evidence type="ECO:0000313" key="3">
    <source>
        <dbReference type="Proteomes" id="UP000076761"/>
    </source>
</evidence>
<name>A0A165RZC9_9AGAM</name>
<organism evidence="2 3">
    <name type="scientific">Neolentinus lepideus HHB14362 ss-1</name>
    <dbReference type="NCBI Taxonomy" id="1314782"/>
    <lineage>
        <taxon>Eukaryota</taxon>
        <taxon>Fungi</taxon>
        <taxon>Dikarya</taxon>
        <taxon>Basidiomycota</taxon>
        <taxon>Agaricomycotina</taxon>
        <taxon>Agaricomycetes</taxon>
        <taxon>Gloeophyllales</taxon>
        <taxon>Gloeophyllaceae</taxon>
        <taxon>Neolentinus</taxon>
    </lineage>
</organism>
<reference evidence="2 3" key="1">
    <citation type="journal article" date="2016" name="Mol. Biol. Evol.">
        <title>Comparative Genomics of Early-Diverging Mushroom-Forming Fungi Provides Insights into the Origins of Lignocellulose Decay Capabilities.</title>
        <authorList>
            <person name="Nagy L.G."/>
            <person name="Riley R."/>
            <person name="Tritt A."/>
            <person name="Adam C."/>
            <person name="Daum C."/>
            <person name="Floudas D."/>
            <person name="Sun H."/>
            <person name="Yadav J.S."/>
            <person name="Pangilinan J."/>
            <person name="Larsson K.H."/>
            <person name="Matsuura K."/>
            <person name="Barry K."/>
            <person name="Labutti K."/>
            <person name="Kuo R."/>
            <person name="Ohm R.A."/>
            <person name="Bhattacharya S.S."/>
            <person name="Shirouzu T."/>
            <person name="Yoshinaga Y."/>
            <person name="Martin F.M."/>
            <person name="Grigoriev I.V."/>
            <person name="Hibbett D.S."/>
        </authorList>
    </citation>
    <scope>NUCLEOTIDE SEQUENCE [LARGE SCALE GENOMIC DNA]</scope>
    <source>
        <strain evidence="2 3">HHB14362 ss-1</strain>
    </source>
</reference>
<keyword evidence="3" id="KW-1185">Reference proteome</keyword>
<sequence length="199" mass="23249">MSYYQSPYPQQGQAPQYYYPSQQTAYPSPQPVYYTTSDSGHHHRRYNSVGAGAQYTPQSPYQRGRTYSTSYQGQASPAQYATIQGTHRRNQSTSAPTVIDLRRHRHGNVQVQPGRSASRHRTTSHSRHRATSHSRQYSDRQRRYSDGNLSFTDRLRRMFGIGPWAQHDNRSHHHRGHERYMDARTGREVDRRGRPIYRV</sequence>
<feature type="compositionally biased region" description="Basic residues" evidence="1">
    <location>
        <begin position="117"/>
        <end position="132"/>
    </location>
</feature>
<dbReference type="AlphaFoldDB" id="A0A165RZC9"/>
<proteinExistence type="predicted"/>
<gene>
    <name evidence="2" type="ORF">NEOLEDRAFT_1134833</name>
</gene>
<dbReference type="InParanoid" id="A0A165RZC9"/>
<dbReference type="OrthoDB" id="3269202at2759"/>
<evidence type="ECO:0000313" key="2">
    <source>
        <dbReference type="EMBL" id="KZT24462.1"/>
    </source>
</evidence>
<feature type="compositionally biased region" description="Polar residues" evidence="1">
    <location>
        <begin position="55"/>
        <end position="96"/>
    </location>
</feature>
<dbReference type="EMBL" id="KV425577">
    <property type="protein sequence ID" value="KZT24462.1"/>
    <property type="molecule type" value="Genomic_DNA"/>
</dbReference>
<evidence type="ECO:0000256" key="1">
    <source>
        <dbReference type="SAM" id="MobiDB-lite"/>
    </source>
</evidence>